<evidence type="ECO:0000313" key="3">
    <source>
        <dbReference type="EMBL" id="VTR91350.1"/>
    </source>
</evidence>
<keyword evidence="4" id="KW-1185">Reference proteome</keyword>
<sequence length="391" mass="42625">MSLVVVRCPACRGASRVPPDVLGQMVGCPRCQAPFVAAEDAAPAPLPSRASSSSNRSDSRPAREAPTRSSPRPTAAVPIAPPRRRRPELSREETEASVSSSTPVLASEIPDPEHDPHLRPVAGLPVSVLVGFALMPFGIPLLWFVSPLVTGQEAALSLAVPVSLAIAASALCLGVVYTIDWTAATRIKGVLVLVGLAYFSAAGLFFLKKDLMDRVQKFFSVTPQWYPVTAKDKSYRVQMPFPAPEGEKERLLRGFVRMTDVRTAEYQPDGPKGPTYRYCCGVGQAVPNAGDLADGWLAPIREQMWLASVDEQFKREFGKLVEGQSIRHRSEPDLSGRQWVLKPDNGSSVRIVQIFVVNGRVYYLSAEGPELAPNDDPAERFFSSFELLARK</sequence>
<feature type="compositionally biased region" description="Basic and acidic residues" evidence="1">
    <location>
        <begin position="57"/>
        <end position="66"/>
    </location>
</feature>
<organism evidence="3 4">
    <name type="scientific">Gemmata massiliana</name>
    <dbReference type="NCBI Taxonomy" id="1210884"/>
    <lineage>
        <taxon>Bacteria</taxon>
        <taxon>Pseudomonadati</taxon>
        <taxon>Planctomycetota</taxon>
        <taxon>Planctomycetia</taxon>
        <taxon>Gemmatales</taxon>
        <taxon>Gemmataceae</taxon>
        <taxon>Gemmata</taxon>
    </lineage>
</organism>
<keyword evidence="2" id="KW-0472">Membrane</keyword>
<feature type="transmembrane region" description="Helical" evidence="2">
    <location>
        <begin position="156"/>
        <end position="177"/>
    </location>
</feature>
<feature type="transmembrane region" description="Helical" evidence="2">
    <location>
        <begin position="122"/>
        <end position="144"/>
    </location>
</feature>
<dbReference type="Proteomes" id="UP000464178">
    <property type="component" value="Chromosome"/>
</dbReference>
<gene>
    <name evidence="3" type="ORF">SOIL9_63640</name>
</gene>
<evidence type="ECO:0000256" key="1">
    <source>
        <dbReference type="SAM" id="MobiDB-lite"/>
    </source>
</evidence>
<feature type="region of interest" description="Disordered" evidence="1">
    <location>
        <begin position="40"/>
        <end position="116"/>
    </location>
</feature>
<reference evidence="3 4" key="1">
    <citation type="submission" date="2019-05" db="EMBL/GenBank/DDBJ databases">
        <authorList>
            <consortium name="Science for Life Laboratories"/>
        </authorList>
    </citation>
    <scope>NUCLEOTIDE SEQUENCE [LARGE SCALE GENOMIC DNA]</scope>
    <source>
        <strain evidence="3">Soil9</strain>
    </source>
</reference>
<feature type="transmembrane region" description="Helical" evidence="2">
    <location>
        <begin position="189"/>
        <end position="207"/>
    </location>
</feature>
<dbReference type="KEGG" id="gms:SOIL9_63640"/>
<accession>A0A6P2CW03</accession>
<evidence type="ECO:0000256" key="2">
    <source>
        <dbReference type="SAM" id="Phobius"/>
    </source>
</evidence>
<evidence type="ECO:0000313" key="4">
    <source>
        <dbReference type="Proteomes" id="UP000464178"/>
    </source>
</evidence>
<keyword evidence="2" id="KW-0812">Transmembrane</keyword>
<protein>
    <submittedName>
        <fullName evidence="3">Uncharacterized protein</fullName>
    </submittedName>
</protein>
<dbReference type="AlphaFoldDB" id="A0A6P2CW03"/>
<keyword evidence="2" id="KW-1133">Transmembrane helix</keyword>
<feature type="compositionally biased region" description="Low complexity" evidence="1">
    <location>
        <begin position="40"/>
        <end position="56"/>
    </location>
</feature>
<dbReference type="EMBL" id="LR593886">
    <property type="protein sequence ID" value="VTR91350.1"/>
    <property type="molecule type" value="Genomic_DNA"/>
</dbReference>
<proteinExistence type="predicted"/>
<name>A0A6P2CW03_9BACT</name>